<keyword evidence="3" id="KW-1185">Reference proteome</keyword>
<evidence type="ECO:0000313" key="1">
    <source>
        <dbReference type="EMBL" id="KFD58902.1"/>
    </source>
</evidence>
<evidence type="ECO:0000313" key="3">
    <source>
        <dbReference type="Proteomes" id="UP000030764"/>
    </source>
</evidence>
<dbReference type="Proteomes" id="UP000030758">
    <property type="component" value="Unassembled WGS sequence"/>
</dbReference>
<name>A0A085NTY2_9BILA</name>
<proteinExistence type="predicted"/>
<reference evidence="2 3" key="1">
    <citation type="journal article" date="2014" name="Nat. Genet.">
        <title>Genome and transcriptome of the porcine whipworm Trichuris suis.</title>
        <authorList>
            <person name="Jex A.R."/>
            <person name="Nejsum P."/>
            <person name="Schwarz E.M."/>
            <person name="Hu L."/>
            <person name="Young N.D."/>
            <person name="Hall R.S."/>
            <person name="Korhonen P.K."/>
            <person name="Liao S."/>
            <person name="Thamsborg S."/>
            <person name="Xia J."/>
            <person name="Xu P."/>
            <person name="Wang S."/>
            <person name="Scheerlinck J.P."/>
            <person name="Hofmann A."/>
            <person name="Sternberg P.W."/>
            <person name="Wang J."/>
            <person name="Gasser R.B."/>
        </authorList>
    </citation>
    <scope>NUCLEOTIDE SEQUENCE [LARGE SCALE GENOMIC DNA]</scope>
    <source>
        <strain evidence="2">DCEP-RM93F</strain>
        <strain evidence="1">DCEP-RM93M</strain>
    </source>
</reference>
<organism evidence="2">
    <name type="scientific">Trichuris suis</name>
    <name type="common">pig whipworm</name>
    <dbReference type="NCBI Taxonomy" id="68888"/>
    <lineage>
        <taxon>Eukaryota</taxon>
        <taxon>Metazoa</taxon>
        <taxon>Ecdysozoa</taxon>
        <taxon>Nematoda</taxon>
        <taxon>Enoplea</taxon>
        <taxon>Dorylaimia</taxon>
        <taxon>Trichinellida</taxon>
        <taxon>Trichuridae</taxon>
        <taxon>Trichuris</taxon>
    </lineage>
</organism>
<dbReference type="EMBL" id="KL363182">
    <property type="protein sequence ID" value="KFD58902.1"/>
    <property type="molecule type" value="Genomic_DNA"/>
</dbReference>
<sequence>MPITRDSEEHKMPLQACGNASRWMKVPEEQRARTPCMKTALNARRSVIHSRSHLSQCNDHV</sequence>
<protein>
    <submittedName>
        <fullName evidence="2">Uncharacterized protein</fullName>
    </submittedName>
</protein>
<gene>
    <name evidence="1" type="ORF">M513_00065</name>
    <name evidence="2" type="ORF">M514_00065</name>
</gene>
<dbReference type="Proteomes" id="UP000030764">
    <property type="component" value="Unassembled WGS sequence"/>
</dbReference>
<accession>A0A085NTY2</accession>
<evidence type="ECO:0000313" key="2">
    <source>
        <dbReference type="EMBL" id="KFD72928.1"/>
    </source>
</evidence>
<dbReference type="EMBL" id="KL367475">
    <property type="protein sequence ID" value="KFD72928.1"/>
    <property type="molecule type" value="Genomic_DNA"/>
</dbReference>
<dbReference type="AlphaFoldDB" id="A0A085NTY2"/>